<name>A0A498Q856_9MYCO</name>
<accession>A0A498Q856</accession>
<dbReference type="EMBL" id="UPHQ01000171">
    <property type="protein sequence ID" value="VBA41034.1"/>
    <property type="molecule type" value="Genomic_DNA"/>
</dbReference>
<evidence type="ECO:0000313" key="1">
    <source>
        <dbReference type="EMBL" id="VBA41034.1"/>
    </source>
</evidence>
<reference evidence="1 2" key="1">
    <citation type="submission" date="2018-09" db="EMBL/GenBank/DDBJ databases">
        <authorList>
            <person name="Tagini F."/>
        </authorList>
    </citation>
    <scope>NUCLEOTIDE SEQUENCE [LARGE SCALE GENOMIC DNA]</scope>
    <source>
        <strain evidence="1 2">MK13</strain>
    </source>
</reference>
<sequence length="93" mass="10003">MTNVHRYAVSRQNLSHTTHETACPGSRDNNNGQAFPCIPNGGAVFGCQPCSAPDRSLLYTGNFLHALLPFLAHGLLSNLKVPVQNPAFDAVDQ</sequence>
<evidence type="ECO:0000313" key="2">
    <source>
        <dbReference type="Proteomes" id="UP000267289"/>
    </source>
</evidence>
<protein>
    <submittedName>
        <fullName evidence="1">Uncharacterized protein</fullName>
    </submittedName>
</protein>
<organism evidence="1 2">
    <name type="scientific">Mycobacterium innocens</name>
    <dbReference type="NCBI Taxonomy" id="2341083"/>
    <lineage>
        <taxon>Bacteria</taxon>
        <taxon>Bacillati</taxon>
        <taxon>Actinomycetota</taxon>
        <taxon>Actinomycetes</taxon>
        <taxon>Mycobacteriales</taxon>
        <taxon>Mycobacteriaceae</taxon>
        <taxon>Mycobacterium</taxon>
    </lineage>
</organism>
<gene>
    <name evidence="1" type="ORF">LAUMK13_03360</name>
</gene>
<keyword evidence="2" id="KW-1185">Reference proteome</keyword>
<dbReference type="AlphaFoldDB" id="A0A498Q856"/>
<dbReference type="Proteomes" id="UP000267289">
    <property type="component" value="Unassembled WGS sequence"/>
</dbReference>
<proteinExistence type="predicted"/>